<dbReference type="GO" id="GO:0019882">
    <property type="term" value="P:antigen processing and presentation"/>
    <property type="evidence" value="ECO:0007669"/>
    <property type="project" value="InterPro"/>
</dbReference>
<dbReference type="Gene3D" id="2.60.40.10">
    <property type="entry name" value="Immunoglobulins"/>
    <property type="match status" value="1"/>
</dbReference>
<dbReference type="Proteomes" id="UP000694523">
    <property type="component" value="Unplaced"/>
</dbReference>
<dbReference type="InterPro" id="IPR050160">
    <property type="entry name" value="MHC/Immunoglobulin"/>
</dbReference>
<keyword evidence="8" id="KW-1185">Reference proteome</keyword>
<comment type="subcellular location">
    <subcellularLocation>
        <location evidence="1">Membrane</location>
        <topology evidence="1">Single-pass type I membrane protein</topology>
    </subcellularLocation>
</comment>
<keyword evidence="5" id="KW-0325">Glycoprotein</keyword>
<dbReference type="GO" id="GO:0006955">
    <property type="term" value="P:immune response"/>
    <property type="evidence" value="ECO:0007669"/>
    <property type="project" value="InterPro"/>
</dbReference>
<keyword evidence="4" id="KW-1015">Disulfide bond</keyword>
<reference evidence="7" key="2">
    <citation type="submission" date="2025-09" db="UniProtKB">
        <authorList>
            <consortium name="Ensembl"/>
        </authorList>
    </citation>
    <scope>IDENTIFICATION</scope>
</reference>
<evidence type="ECO:0000259" key="6">
    <source>
        <dbReference type="PROSITE" id="PS50835"/>
    </source>
</evidence>
<evidence type="ECO:0000256" key="2">
    <source>
        <dbReference type="ARBA" id="ARBA00022692"/>
    </source>
</evidence>
<dbReference type="Pfam" id="PF00969">
    <property type="entry name" value="MHC_II_beta"/>
    <property type="match status" value="1"/>
</dbReference>
<dbReference type="InterPro" id="IPR014745">
    <property type="entry name" value="MHC_II_a/b_N"/>
</dbReference>
<organism evidence="7 8">
    <name type="scientific">Neogobius melanostomus</name>
    <name type="common">round goby</name>
    <dbReference type="NCBI Taxonomy" id="47308"/>
    <lineage>
        <taxon>Eukaryota</taxon>
        <taxon>Metazoa</taxon>
        <taxon>Chordata</taxon>
        <taxon>Craniata</taxon>
        <taxon>Vertebrata</taxon>
        <taxon>Euteleostomi</taxon>
        <taxon>Actinopterygii</taxon>
        <taxon>Neopterygii</taxon>
        <taxon>Teleostei</taxon>
        <taxon>Neoteleostei</taxon>
        <taxon>Acanthomorphata</taxon>
        <taxon>Gobiaria</taxon>
        <taxon>Gobiiformes</taxon>
        <taxon>Gobioidei</taxon>
        <taxon>Gobiidae</taxon>
        <taxon>Benthophilinae</taxon>
        <taxon>Neogobiini</taxon>
        <taxon>Neogobius</taxon>
    </lineage>
</organism>
<evidence type="ECO:0000313" key="8">
    <source>
        <dbReference type="Proteomes" id="UP000694523"/>
    </source>
</evidence>
<dbReference type="SMART" id="SM00407">
    <property type="entry name" value="IGc1"/>
    <property type="match status" value="1"/>
</dbReference>
<protein>
    <recommendedName>
        <fullName evidence="6">Ig-like domain-containing protein</fullName>
    </recommendedName>
</protein>
<dbReference type="SMART" id="SM00921">
    <property type="entry name" value="MHC_II_beta"/>
    <property type="match status" value="1"/>
</dbReference>
<keyword evidence="3" id="KW-0472">Membrane</keyword>
<name>A0A8C6SIW5_9GOBI</name>
<dbReference type="InterPro" id="IPR011162">
    <property type="entry name" value="MHC_I/II-like_Ag-recog"/>
</dbReference>
<evidence type="ECO:0000256" key="4">
    <source>
        <dbReference type="ARBA" id="ARBA00023157"/>
    </source>
</evidence>
<dbReference type="Pfam" id="PF07654">
    <property type="entry name" value="C1-set"/>
    <property type="match status" value="1"/>
</dbReference>
<reference evidence="7" key="1">
    <citation type="submission" date="2025-08" db="UniProtKB">
        <authorList>
            <consortium name="Ensembl"/>
        </authorList>
    </citation>
    <scope>IDENTIFICATION</scope>
</reference>
<dbReference type="InterPro" id="IPR000353">
    <property type="entry name" value="MHC_II_b_N"/>
</dbReference>
<proteinExistence type="predicted"/>
<dbReference type="InterPro" id="IPR036179">
    <property type="entry name" value="Ig-like_dom_sf"/>
</dbReference>
<evidence type="ECO:0000313" key="7">
    <source>
        <dbReference type="Ensembl" id="ENSNMLP00000007451.1"/>
    </source>
</evidence>
<dbReference type="GO" id="GO:0042613">
    <property type="term" value="C:MHC class II protein complex"/>
    <property type="evidence" value="ECO:0007669"/>
    <property type="project" value="InterPro"/>
</dbReference>
<dbReference type="PROSITE" id="PS50835">
    <property type="entry name" value="IG_LIKE"/>
    <property type="match status" value="1"/>
</dbReference>
<sequence length="254" mass="28922">MNRNGGLRFNLSSFYSNLLRGKRTEHDGYPYAKIVHCDFNSSRPEDIQYIRSYSYNKLEYLRFDSNVGWFVGYTEFGVKIAESWNNDTASLEIVRHEKYIYCAPYVSLIYKNIFSKSVKPYAMIHTASPSGSERVLVCSVYGFYPKDITVTWTNNNQEITTGVSNTEPTPNRDWTYQLHTYLDALKKYMSLPDFIHLINQSMHGRGMPSIVAAVRSSRGSLLRPLPDPFLPSGASVRARSSGPVLRPLLSGWAS</sequence>
<feature type="domain" description="Ig-like" evidence="6">
    <location>
        <begin position="120"/>
        <end position="158"/>
    </location>
</feature>
<evidence type="ECO:0000256" key="1">
    <source>
        <dbReference type="ARBA" id="ARBA00004479"/>
    </source>
</evidence>
<evidence type="ECO:0000256" key="5">
    <source>
        <dbReference type="ARBA" id="ARBA00023180"/>
    </source>
</evidence>
<dbReference type="Ensembl" id="ENSNMLT00000008482.1">
    <property type="protein sequence ID" value="ENSNMLP00000007451.1"/>
    <property type="gene ID" value="ENSNMLG00000005345.1"/>
</dbReference>
<dbReference type="InterPro" id="IPR013783">
    <property type="entry name" value="Ig-like_fold"/>
</dbReference>
<dbReference type="Gene3D" id="3.10.320.10">
    <property type="entry name" value="Class II Histocompatibility Antigen, M Beta Chain, Chain B, domain 1"/>
    <property type="match status" value="1"/>
</dbReference>
<accession>A0A8C6SIW5</accession>
<keyword evidence="3" id="KW-1133">Transmembrane helix</keyword>
<dbReference type="SUPFAM" id="SSF48726">
    <property type="entry name" value="Immunoglobulin"/>
    <property type="match status" value="1"/>
</dbReference>
<dbReference type="InterPro" id="IPR003597">
    <property type="entry name" value="Ig_C1-set"/>
</dbReference>
<dbReference type="InterPro" id="IPR007110">
    <property type="entry name" value="Ig-like_dom"/>
</dbReference>
<dbReference type="AlphaFoldDB" id="A0A8C6SIW5"/>
<evidence type="ECO:0000256" key="3">
    <source>
        <dbReference type="ARBA" id="ARBA00022989"/>
    </source>
</evidence>
<keyword evidence="2" id="KW-0812">Transmembrane</keyword>
<dbReference type="PANTHER" id="PTHR19944">
    <property type="entry name" value="MHC CLASS II-RELATED"/>
    <property type="match status" value="1"/>
</dbReference>
<dbReference type="SUPFAM" id="SSF54452">
    <property type="entry name" value="MHC antigen-recognition domain"/>
    <property type="match status" value="1"/>
</dbReference>
<dbReference type="PANTHER" id="PTHR19944:SF99">
    <property type="entry name" value="HLA CLASS II HISTOCOMPATIBILITY ANTIGEN, DRB1 BETA CHAIN"/>
    <property type="match status" value="1"/>
</dbReference>